<name>A0ACB7TTW6_HYAAI</name>
<dbReference type="Proteomes" id="UP000821845">
    <property type="component" value="Chromosome 1"/>
</dbReference>
<gene>
    <name evidence="1" type="ORF">HPB50_026949</name>
</gene>
<protein>
    <submittedName>
        <fullName evidence="1">Uncharacterized protein</fullName>
    </submittedName>
</protein>
<sequence length="162" mass="16886">MAAGAASAGDLERRGGTAAPSGLAATAAAGPCRGFAHSSATSFSSGRGSLCSRDGTAALERTVEMRRASLSASSQRLLAAPASPARRPRVSWSPETWTQQPDVAPVPRKLSLNPKLVFVRSAEDEASRRRRRRSHSAAKALSYAGSGADACPNFGALYVRYP</sequence>
<evidence type="ECO:0000313" key="2">
    <source>
        <dbReference type="Proteomes" id="UP000821845"/>
    </source>
</evidence>
<reference evidence="1" key="1">
    <citation type="submission" date="2020-05" db="EMBL/GenBank/DDBJ databases">
        <title>Large-scale comparative analyses of tick genomes elucidate their genetic diversity and vector capacities.</title>
        <authorList>
            <person name="Jia N."/>
            <person name="Wang J."/>
            <person name="Shi W."/>
            <person name="Du L."/>
            <person name="Sun Y."/>
            <person name="Zhan W."/>
            <person name="Jiang J."/>
            <person name="Wang Q."/>
            <person name="Zhang B."/>
            <person name="Ji P."/>
            <person name="Sakyi L.B."/>
            <person name="Cui X."/>
            <person name="Yuan T."/>
            <person name="Jiang B."/>
            <person name="Yang W."/>
            <person name="Lam T.T.-Y."/>
            <person name="Chang Q."/>
            <person name="Ding S."/>
            <person name="Wang X."/>
            <person name="Zhu J."/>
            <person name="Ruan X."/>
            <person name="Zhao L."/>
            <person name="Wei J."/>
            <person name="Que T."/>
            <person name="Du C."/>
            <person name="Cheng J."/>
            <person name="Dai P."/>
            <person name="Han X."/>
            <person name="Huang E."/>
            <person name="Gao Y."/>
            <person name="Liu J."/>
            <person name="Shao H."/>
            <person name="Ye R."/>
            <person name="Li L."/>
            <person name="Wei W."/>
            <person name="Wang X."/>
            <person name="Wang C."/>
            <person name="Yang T."/>
            <person name="Huo Q."/>
            <person name="Li W."/>
            <person name="Guo W."/>
            <person name="Chen H."/>
            <person name="Zhou L."/>
            <person name="Ni X."/>
            <person name="Tian J."/>
            <person name="Zhou Y."/>
            <person name="Sheng Y."/>
            <person name="Liu T."/>
            <person name="Pan Y."/>
            <person name="Xia L."/>
            <person name="Li J."/>
            <person name="Zhao F."/>
            <person name="Cao W."/>
        </authorList>
    </citation>
    <scope>NUCLEOTIDE SEQUENCE</scope>
    <source>
        <strain evidence="1">Hyas-2018</strain>
    </source>
</reference>
<organism evidence="1 2">
    <name type="scientific">Hyalomma asiaticum</name>
    <name type="common">Tick</name>
    <dbReference type="NCBI Taxonomy" id="266040"/>
    <lineage>
        <taxon>Eukaryota</taxon>
        <taxon>Metazoa</taxon>
        <taxon>Ecdysozoa</taxon>
        <taxon>Arthropoda</taxon>
        <taxon>Chelicerata</taxon>
        <taxon>Arachnida</taxon>
        <taxon>Acari</taxon>
        <taxon>Parasitiformes</taxon>
        <taxon>Ixodida</taxon>
        <taxon>Ixodoidea</taxon>
        <taxon>Ixodidae</taxon>
        <taxon>Hyalomminae</taxon>
        <taxon>Hyalomma</taxon>
    </lineage>
</organism>
<evidence type="ECO:0000313" key="1">
    <source>
        <dbReference type="EMBL" id="KAH6948907.1"/>
    </source>
</evidence>
<accession>A0ACB7TTW6</accession>
<comment type="caution">
    <text evidence="1">The sequence shown here is derived from an EMBL/GenBank/DDBJ whole genome shotgun (WGS) entry which is preliminary data.</text>
</comment>
<dbReference type="EMBL" id="CM023481">
    <property type="protein sequence ID" value="KAH6948907.1"/>
    <property type="molecule type" value="Genomic_DNA"/>
</dbReference>
<proteinExistence type="predicted"/>
<keyword evidence="2" id="KW-1185">Reference proteome</keyword>